<reference evidence="2" key="1">
    <citation type="journal article" date="2009" name="BMC Genomics">
        <title>The complete genome sequence of Staphylothermus marinus reveals differences in sulfur metabolism among heterotrophic Crenarchaeota.</title>
        <authorList>
            <person name="Anderson I.J."/>
            <person name="Dharmarajan L."/>
            <person name="Rodriguez J."/>
            <person name="Hooper S."/>
            <person name="Porat I."/>
            <person name="Ulrich L.E."/>
            <person name="Elkins J.G."/>
            <person name="Mavromatis K."/>
            <person name="Sun H."/>
            <person name="Land M."/>
            <person name="Lapidus A."/>
            <person name="Lucas S."/>
            <person name="Barry K."/>
            <person name="Huber H."/>
            <person name="Zhulin I.B."/>
            <person name="Whitman W.B."/>
            <person name="Mukhopadhyay B."/>
            <person name="Woese C."/>
            <person name="Bristow J."/>
            <person name="Kyrpides N."/>
        </authorList>
    </citation>
    <scope>NUCLEOTIDE SEQUENCE [LARGE SCALE GENOMIC DNA]</scope>
    <source>
        <strain evidence="2">ATCC 43588 / DSM 3639 / JCM 9404 / F1</strain>
    </source>
</reference>
<gene>
    <name evidence="1" type="ordered locus">Smar_1205</name>
</gene>
<evidence type="ECO:0000313" key="1">
    <source>
        <dbReference type="EMBL" id="ABN70300.1"/>
    </source>
</evidence>
<dbReference type="STRING" id="399550.Smar_1205"/>
<protein>
    <recommendedName>
        <fullName evidence="3">PRC-barrel domain-containing protein</fullName>
    </recommendedName>
</protein>
<evidence type="ECO:0008006" key="3">
    <source>
        <dbReference type="Google" id="ProtNLM"/>
    </source>
</evidence>
<reference evidence="1 2" key="2">
    <citation type="journal article" date="2009" name="Stand. Genomic Sci.">
        <title>Complete genome sequence of Staphylothermus marinus Stetter and Fiala 1986 type strain F1.</title>
        <authorList>
            <person name="Anderson I.J."/>
            <person name="Sun H."/>
            <person name="Lapidus A."/>
            <person name="Copeland A."/>
            <person name="Glavina Del Rio T."/>
            <person name="Tice H."/>
            <person name="Dalin E."/>
            <person name="Lucas S."/>
            <person name="Barry K."/>
            <person name="Land M."/>
            <person name="Richardson P."/>
            <person name="Huber H."/>
            <person name="Kyrpides N.C."/>
        </authorList>
    </citation>
    <scope>NUCLEOTIDE SEQUENCE [LARGE SCALE GENOMIC DNA]</scope>
    <source>
        <strain evidence="2">ATCC 43588 / DSM 3639 / JCM 9404 / F1</strain>
    </source>
</reference>
<accession>A3DNU0</accession>
<keyword evidence="2" id="KW-1185">Reference proteome</keyword>
<dbReference type="HOGENOM" id="CLU_982180_0_0_2"/>
<name>A3DNU0_STAMF</name>
<dbReference type="KEGG" id="smr:Smar_1205"/>
<proteinExistence type="predicted"/>
<evidence type="ECO:0000313" key="2">
    <source>
        <dbReference type="Proteomes" id="UP000000254"/>
    </source>
</evidence>
<dbReference type="EMBL" id="CP000575">
    <property type="protein sequence ID" value="ABN70300.1"/>
    <property type="molecule type" value="Genomic_DNA"/>
</dbReference>
<organism evidence="1 2">
    <name type="scientific">Staphylothermus marinus (strain ATCC 43588 / DSM 3639 / JCM 9404 / F1)</name>
    <dbReference type="NCBI Taxonomy" id="399550"/>
    <lineage>
        <taxon>Archaea</taxon>
        <taxon>Thermoproteota</taxon>
        <taxon>Thermoprotei</taxon>
        <taxon>Desulfurococcales</taxon>
        <taxon>Desulfurococcaceae</taxon>
        <taxon>Staphylothermus</taxon>
    </lineage>
</organism>
<dbReference type="AlphaFoldDB" id="A3DNU0"/>
<sequence>MQKYYSYREVIDAKIYDSTGLYFGDLCGFSINEKPLLKACLKFNVGDMVPDINRLKGLLEERGLEIPQDLTLEELVLTARNEGLEIPMKKVVSKVEFVKAFIDLDNVLLIDVVYRRVYRGNSRIAVILLKSPREAKYRGLPLPINNPYIELIDKTIGKLVVSTSNGIIGYVSEVVFSPGKVGLRIESENYRSGVILWNNFLSILETRGFSELGNLLRNNIGEHERLDLHLYGYIYHLLETYKAPSQVFELLNSNLEFEELLVEKYQDIEWDNILKIGDIIIAK</sequence>
<dbReference type="eggNOG" id="arCOG07758">
    <property type="taxonomic scope" value="Archaea"/>
</dbReference>
<dbReference type="OrthoDB" id="371698at2157"/>
<dbReference type="Proteomes" id="UP000000254">
    <property type="component" value="Chromosome"/>
</dbReference>